<proteinExistence type="predicted"/>
<reference evidence="1 2" key="1">
    <citation type="submission" date="2019-02" db="EMBL/GenBank/DDBJ databases">
        <title>Deep-cultivation of Planctomycetes and their phenomic and genomic characterization uncovers novel biology.</title>
        <authorList>
            <person name="Wiegand S."/>
            <person name="Jogler M."/>
            <person name="Boedeker C."/>
            <person name="Pinto D."/>
            <person name="Vollmers J."/>
            <person name="Rivas-Marin E."/>
            <person name="Kohn T."/>
            <person name="Peeters S.H."/>
            <person name="Heuer A."/>
            <person name="Rast P."/>
            <person name="Oberbeckmann S."/>
            <person name="Bunk B."/>
            <person name="Jeske O."/>
            <person name="Meyerdierks A."/>
            <person name="Storesund J.E."/>
            <person name="Kallscheuer N."/>
            <person name="Luecker S."/>
            <person name="Lage O.M."/>
            <person name="Pohl T."/>
            <person name="Merkel B.J."/>
            <person name="Hornburger P."/>
            <person name="Mueller R.-W."/>
            <person name="Bruemmer F."/>
            <person name="Labrenz M."/>
            <person name="Spormann A.M."/>
            <person name="Op den Camp H."/>
            <person name="Overmann J."/>
            <person name="Amann R."/>
            <person name="Jetten M.S.M."/>
            <person name="Mascher T."/>
            <person name="Medema M.H."/>
            <person name="Devos D.P."/>
            <person name="Kaster A.-K."/>
            <person name="Ovreas L."/>
            <person name="Rohde M."/>
            <person name="Galperin M.Y."/>
            <person name="Jogler C."/>
        </authorList>
    </citation>
    <scope>NUCLEOTIDE SEQUENCE [LARGE SCALE GENOMIC DNA]</scope>
    <source>
        <strain evidence="1 2">TBK1r</strain>
    </source>
</reference>
<organism evidence="1 2">
    <name type="scientific">Stieleria magnilauensis</name>
    <dbReference type="NCBI Taxonomy" id="2527963"/>
    <lineage>
        <taxon>Bacteria</taxon>
        <taxon>Pseudomonadati</taxon>
        <taxon>Planctomycetota</taxon>
        <taxon>Planctomycetia</taxon>
        <taxon>Pirellulales</taxon>
        <taxon>Pirellulaceae</taxon>
        <taxon>Stieleria</taxon>
    </lineage>
</organism>
<gene>
    <name evidence="1" type="ORF">TBK1r_41380</name>
</gene>
<name>A0ABX5XT49_9BACT</name>
<dbReference type="PANTHER" id="PTHR35609">
    <property type="entry name" value="MACRO DOMAIN-CONTAINING PROTEIN"/>
    <property type="match status" value="1"/>
</dbReference>
<keyword evidence="2" id="KW-1185">Reference proteome</keyword>
<accession>A0ABX5XT49</accession>
<evidence type="ECO:0000313" key="1">
    <source>
        <dbReference type="EMBL" id="QDV85184.1"/>
    </source>
</evidence>
<dbReference type="PANTHER" id="PTHR35609:SF1">
    <property type="entry name" value="MACRO DOMAIN-CONTAINING PROTEIN"/>
    <property type="match status" value="1"/>
</dbReference>
<dbReference type="EMBL" id="CP036432">
    <property type="protein sequence ID" value="QDV85184.1"/>
    <property type="molecule type" value="Genomic_DNA"/>
</dbReference>
<dbReference type="Proteomes" id="UP000318081">
    <property type="component" value="Chromosome"/>
</dbReference>
<protein>
    <recommendedName>
        <fullName evidence="3">Macro domain-containing protein</fullName>
    </recommendedName>
</protein>
<evidence type="ECO:0000313" key="2">
    <source>
        <dbReference type="Proteomes" id="UP000318081"/>
    </source>
</evidence>
<evidence type="ECO:0008006" key="3">
    <source>
        <dbReference type="Google" id="ProtNLM"/>
    </source>
</evidence>
<sequence length="336" mass="36668">MTWFDRLTGIDEQSPEQIRHKLRVEGSDIVCPSGKRIAFGRLETPQLSELRRSVATLELKPKRSTLGEVVGDVREMHADPANADALFQVASQFNLLEMTSPHVTPERGVGIYENDHTQGPACAIACGAGTIYRNYFADVDGQFGQTADKQIDCSADLGRELGNTDERLWTMRNGYLFPTDAGLDEISTKLQSMTEDNQDRLRGELRIGLQWQAGVTLAGARHNVSQAYCSALPVAYGSQPKTQWADFARLVLDAAYEATFAAAVINAADTGANTVFLTLLGGGVFGNDDAWITAAIERAFKIYADRGLDVRIVSYSRSKAAVTDLIQRIKDADAAS</sequence>
<dbReference type="RefSeq" id="WP_145214506.1">
    <property type="nucleotide sequence ID" value="NZ_CP036432.1"/>
</dbReference>